<dbReference type="PANTHER" id="PTHR43005:SF1">
    <property type="entry name" value="SPERMIDINE_PUTRESCINE TRANSPORT SYSTEM PERMEASE PROTEIN"/>
    <property type="match status" value="1"/>
</dbReference>
<keyword evidence="6 7" id="KW-0472">Membrane</keyword>
<dbReference type="SUPFAM" id="SSF161098">
    <property type="entry name" value="MetI-like"/>
    <property type="match status" value="1"/>
</dbReference>
<dbReference type="STRING" id="1612624.ADU59_27660"/>
<dbReference type="RefSeq" id="WP_068958744.1">
    <property type="nucleotide sequence ID" value="NZ_LGLV01000021.1"/>
</dbReference>
<dbReference type="InterPro" id="IPR035906">
    <property type="entry name" value="MetI-like_sf"/>
</dbReference>
<dbReference type="PATRIC" id="fig|1612624.7.peg.3271"/>
<dbReference type="AlphaFoldDB" id="A0A1C7NTF4"/>
<feature type="transmembrane region" description="Helical" evidence="7">
    <location>
        <begin position="12"/>
        <end position="30"/>
    </location>
</feature>
<evidence type="ECO:0000256" key="6">
    <source>
        <dbReference type="ARBA" id="ARBA00023136"/>
    </source>
</evidence>
<comment type="subcellular location">
    <subcellularLocation>
        <location evidence="1 7">Cell membrane</location>
        <topology evidence="1 7">Multi-pass membrane protein</topology>
    </subcellularLocation>
</comment>
<evidence type="ECO:0000313" key="10">
    <source>
        <dbReference type="Proteomes" id="UP000093111"/>
    </source>
</evidence>
<proteinExistence type="inferred from homology"/>
<gene>
    <name evidence="9" type="ORF">ADU59_27660</name>
</gene>
<evidence type="ECO:0000256" key="4">
    <source>
        <dbReference type="ARBA" id="ARBA00022692"/>
    </source>
</evidence>
<keyword evidence="5 7" id="KW-1133">Transmembrane helix</keyword>
<keyword evidence="4 7" id="KW-0812">Transmembrane</keyword>
<dbReference type="EMBL" id="LGLV01000021">
    <property type="protein sequence ID" value="OBZ92275.1"/>
    <property type="molecule type" value="Genomic_DNA"/>
</dbReference>
<dbReference type="PROSITE" id="PS50928">
    <property type="entry name" value="ABC_TM1"/>
    <property type="match status" value="1"/>
</dbReference>
<dbReference type="Pfam" id="PF00528">
    <property type="entry name" value="BPD_transp_1"/>
    <property type="match status" value="1"/>
</dbReference>
<protein>
    <submittedName>
        <fullName evidence="9">ABC transporter permease</fullName>
    </submittedName>
</protein>
<accession>A0A1C7NTF4</accession>
<evidence type="ECO:0000256" key="7">
    <source>
        <dbReference type="RuleBase" id="RU363032"/>
    </source>
</evidence>
<sequence length="294" mass="31400">MSGTSMTTRAWLLMLPLLAVMIAVIGWPLADTIGLSFTDAKLVGTAGNFVGIDNYVKTISGSNFQRTLITTTQFAVISVFAEMVLGVLAALLLNQKFYGRTLLRGLMILPWALPTVVNATLWRLIYNPEYGALNAALTQIGMLDAYRSWLGEPGTALASLIVADCWKNFPLVALIALAALQAVPRDITAASLVDGAGPFARFRFVILPYLAGPLVVALVLRTIEAFKVFDIIWVMTRGGPANSTRTLSILVYQEAFSFQRAGSGASLALIVTLLVAVLAAAYAALVRRSAGSTA</sequence>
<feature type="domain" description="ABC transmembrane type-1" evidence="8">
    <location>
        <begin position="68"/>
        <end position="282"/>
    </location>
</feature>
<feature type="transmembrane region" description="Helical" evidence="7">
    <location>
        <begin position="265"/>
        <end position="285"/>
    </location>
</feature>
<keyword evidence="2 7" id="KW-0813">Transport</keyword>
<dbReference type="Proteomes" id="UP000093111">
    <property type="component" value="Unassembled WGS sequence"/>
</dbReference>
<evidence type="ECO:0000313" key="9">
    <source>
        <dbReference type="EMBL" id="OBZ92275.1"/>
    </source>
</evidence>
<keyword evidence="3" id="KW-1003">Cell membrane</keyword>
<evidence type="ECO:0000256" key="5">
    <source>
        <dbReference type="ARBA" id="ARBA00022989"/>
    </source>
</evidence>
<dbReference type="PANTHER" id="PTHR43005">
    <property type="entry name" value="BLR7065 PROTEIN"/>
    <property type="match status" value="1"/>
</dbReference>
<dbReference type="GO" id="GO:0055085">
    <property type="term" value="P:transmembrane transport"/>
    <property type="evidence" value="ECO:0007669"/>
    <property type="project" value="InterPro"/>
</dbReference>
<comment type="caution">
    <text evidence="9">The sequence shown here is derived from an EMBL/GenBank/DDBJ whole genome shotgun (WGS) entry which is preliminary data.</text>
</comment>
<evidence type="ECO:0000256" key="2">
    <source>
        <dbReference type="ARBA" id="ARBA00022448"/>
    </source>
</evidence>
<dbReference type="CDD" id="cd06261">
    <property type="entry name" value="TM_PBP2"/>
    <property type="match status" value="1"/>
</dbReference>
<dbReference type="Gene3D" id="1.10.3720.10">
    <property type="entry name" value="MetI-like"/>
    <property type="match status" value="1"/>
</dbReference>
<dbReference type="InterPro" id="IPR000515">
    <property type="entry name" value="MetI-like"/>
</dbReference>
<evidence type="ECO:0000256" key="1">
    <source>
        <dbReference type="ARBA" id="ARBA00004651"/>
    </source>
</evidence>
<comment type="similarity">
    <text evidence="7">Belongs to the binding-protein-dependent transport system permease family.</text>
</comment>
<dbReference type="OrthoDB" id="7375219at2"/>
<feature type="transmembrane region" description="Helical" evidence="7">
    <location>
        <begin position="204"/>
        <end position="223"/>
    </location>
</feature>
<evidence type="ECO:0000256" key="3">
    <source>
        <dbReference type="ARBA" id="ARBA00022475"/>
    </source>
</evidence>
<keyword evidence="10" id="KW-1185">Reference proteome</keyword>
<evidence type="ECO:0000259" key="8">
    <source>
        <dbReference type="PROSITE" id="PS50928"/>
    </source>
</evidence>
<reference evidence="9 10" key="1">
    <citation type="journal article" date="2016" name="Syst. Appl. Microbiol.">
        <title>Pararhizobium polonicum sp. nov. isolated from tumors on stone fruit rootstocks.</title>
        <authorList>
            <person name="Pulawska J."/>
            <person name="Kuzmanovic N."/>
            <person name="Willems A."/>
            <person name="Pothier J.F."/>
        </authorList>
    </citation>
    <scope>NUCLEOTIDE SEQUENCE [LARGE SCALE GENOMIC DNA]</scope>
    <source>
        <strain evidence="9 10">F5.1</strain>
    </source>
</reference>
<dbReference type="GO" id="GO:0005886">
    <property type="term" value="C:plasma membrane"/>
    <property type="evidence" value="ECO:0007669"/>
    <property type="project" value="UniProtKB-SubCell"/>
</dbReference>
<organism evidence="9 10">
    <name type="scientific">Pararhizobium polonicum</name>
    <dbReference type="NCBI Taxonomy" id="1612624"/>
    <lineage>
        <taxon>Bacteria</taxon>
        <taxon>Pseudomonadati</taxon>
        <taxon>Pseudomonadota</taxon>
        <taxon>Alphaproteobacteria</taxon>
        <taxon>Hyphomicrobiales</taxon>
        <taxon>Rhizobiaceae</taxon>
        <taxon>Rhizobium/Agrobacterium group</taxon>
        <taxon>Pararhizobium</taxon>
    </lineage>
</organism>
<feature type="transmembrane region" description="Helical" evidence="7">
    <location>
        <begin position="74"/>
        <end position="93"/>
    </location>
</feature>
<name>A0A1C7NTF4_9HYPH</name>